<protein>
    <submittedName>
        <fullName evidence="1">Uncharacterized protein</fullName>
    </submittedName>
</protein>
<proteinExistence type="predicted"/>
<accession>A0A418X837</accession>
<comment type="caution">
    <text evidence="1">The sequence shown here is derived from an EMBL/GenBank/DDBJ whole genome shotgun (WGS) entry which is preliminary data.</text>
</comment>
<dbReference type="Proteomes" id="UP000284021">
    <property type="component" value="Unassembled WGS sequence"/>
</dbReference>
<organism evidence="1 2">
    <name type="scientific">Pseudomonas cavernicola</name>
    <dbReference type="NCBI Taxonomy" id="2320866"/>
    <lineage>
        <taxon>Bacteria</taxon>
        <taxon>Pseudomonadati</taxon>
        <taxon>Pseudomonadota</taxon>
        <taxon>Gammaproteobacteria</taxon>
        <taxon>Pseudomonadales</taxon>
        <taxon>Pseudomonadaceae</taxon>
        <taxon>Pseudomonas</taxon>
    </lineage>
</organism>
<name>A0A418X837_9PSED</name>
<sequence length="201" mass="22357">MHRFRQLVKRLPFGEPRPAFVDPFLDELDTARLLRNRLHHFDEDFASGEHCESGHPILGSLSWIDSRYARGFLYAFIASGPSVESGQVSNFSIPAREDLPSEIGNFSLLAFDRTLSLSAMLSTTREFMHAFEPLVQTTIAETLREAAVENNVPLDVAGRYAPCDMITAIAFDVGGDQWTWNTASSFSRVEVALGSMDVSDP</sequence>
<reference evidence="1 2" key="1">
    <citation type="submission" date="2018-09" db="EMBL/GenBank/DDBJ databases">
        <authorList>
            <person name="Zhu H."/>
        </authorList>
    </citation>
    <scope>NUCLEOTIDE SEQUENCE [LARGE SCALE GENOMIC DNA]</scope>
    <source>
        <strain evidence="1 2">K1S02-6</strain>
    </source>
</reference>
<evidence type="ECO:0000313" key="2">
    <source>
        <dbReference type="Proteomes" id="UP000284021"/>
    </source>
</evidence>
<dbReference type="AlphaFoldDB" id="A0A418X837"/>
<keyword evidence="2" id="KW-1185">Reference proteome</keyword>
<gene>
    <name evidence="1" type="ORF">D3879_22445</name>
</gene>
<evidence type="ECO:0000313" key="1">
    <source>
        <dbReference type="EMBL" id="RJG08656.1"/>
    </source>
</evidence>
<dbReference type="EMBL" id="QYUR01000008">
    <property type="protein sequence ID" value="RJG08656.1"/>
    <property type="molecule type" value="Genomic_DNA"/>
</dbReference>